<gene>
    <name evidence="1" type="ORF">NS965_08840</name>
</gene>
<dbReference type="Proteomes" id="UP001204061">
    <property type="component" value="Unassembled WGS sequence"/>
</dbReference>
<sequence>MSKVNFQRRKASVIPELRPLYKISKILLILNCCCIGKKSSLLKLHLFNWAMLDMKRLDMLNISAIQGDLIIGIWGIDPSLNMAIEFAISESLVEKLSNGAYKLSKKGEYFLYQSDSKALFEDEYPKLLQIGNKITEKMVNAAAKRWCNEV</sequence>
<name>A0AAW5M4M2_AERVE</name>
<evidence type="ECO:0000313" key="1">
    <source>
        <dbReference type="EMBL" id="MCR4448483.1"/>
    </source>
</evidence>
<comment type="caution">
    <text evidence="1">The sequence shown here is derived from an EMBL/GenBank/DDBJ whole genome shotgun (WGS) entry which is preliminary data.</text>
</comment>
<accession>A0AAW5M4M2</accession>
<evidence type="ECO:0000313" key="2">
    <source>
        <dbReference type="Proteomes" id="UP001204061"/>
    </source>
</evidence>
<proteinExistence type="predicted"/>
<dbReference type="AlphaFoldDB" id="A0AAW5M4M2"/>
<organism evidence="1 2">
    <name type="scientific">Aeromonas veronii</name>
    <dbReference type="NCBI Taxonomy" id="654"/>
    <lineage>
        <taxon>Bacteria</taxon>
        <taxon>Pseudomonadati</taxon>
        <taxon>Pseudomonadota</taxon>
        <taxon>Gammaproteobacteria</taxon>
        <taxon>Aeromonadales</taxon>
        <taxon>Aeromonadaceae</taxon>
        <taxon>Aeromonas</taxon>
    </lineage>
</organism>
<protein>
    <submittedName>
        <fullName evidence="1">Uncharacterized protein</fullName>
    </submittedName>
</protein>
<dbReference type="EMBL" id="JANLFC010000025">
    <property type="protein sequence ID" value="MCR4448483.1"/>
    <property type="molecule type" value="Genomic_DNA"/>
</dbReference>
<dbReference type="RefSeq" id="WP_194496491.1">
    <property type="nucleotide sequence ID" value="NZ_CP087266.1"/>
</dbReference>
<reference evidence="1" key="1">
    <citation type="submission" date="2022-08" db="EMBL/GenBank/DDBJ databases">
        <title>A global survey of hypervirulent Aeromonas hydrophila identified this emerging pathogen in farmed fish in the lower Mekong River basin.</title>
        <authorList>
            <person name="Xu T."/>
            <person name="Rasmussen-Ivey C.R."/>
            <person name="Moen F.S."/>
            <person name="Fernandez Bravo A."/>
            <person name="Lamy B."/>
            <person name="Beaz-Hidalgo R."/>
            <person name="Khan C.D."/>
            <person name="Castro Escarpulli G."/>
            <person name="Yasin I.S.M."/>
            <person name="Figueras M.J."/>
            <person name="Azzam Sayuti M."/>
            <person name="Karim M.M."/>
            <person name="Alam K.M."/>
            <person name="Le T.T.T."/>
            <person name="Thao N.H.P."/>
            <person name="Addo S."/>
            <person name="Duodu S."/>
            <person name="Ali S."/>
            <person name="Mey S."/>
            <person name="Somony T."/>
            <person name="Liles M.R."/>
        </authorList>
    </citation>
    <scope>NUCLEOTIDE SEQUENCE</scope>
    <source>
        <strain evidence="1">0.14</strain>
    </source>
</reference>